<reference evidence="2" key="1">
    <citation type="submission" date="2022-01" db="EMBL/GenBank/DDBJ databases">
        <title>Collection of gut derived symbiotic bacterial strains cultured from healthy donors.</title>
        <authorList>
            <person name="Lin H."/>
            <person name="Kohout C."/>
            <person name="Waligurski E."/>
            <person name="Pamer E.G."/>
        </authorList>
    </citation>
    <scope>NUCLEOTIDE SEQUENCE</scope>
    <source>
        <strain evidence="2">DFI.6.55</strain>
    </source>
</reference>
<proteinExistence type="predicted"/>
<dbReference type="GO" id="GO:0003743">
    <property type="term" value="F:translation initiation factor activity"/>
    <property type="evidence" value="ECO:0007669"/>
    <property type="project" value="UniProtKB-KW"/>
</dbReference>
<organism evidence="2 3">
    <name type="scientific">Enterocloster aldenensis</name>
    <dbReference type="NCBI Taxonomy" id="358742"/>
    <lineage>
        <taxon>Bacteria</taxon>
        <taxon>Bacillati</taxon>
        <taxon>Bacillota</taxon>
        <taxon>Clostridia</taxon>
        <taxon>Lachnospirales</taxon>
        <taxon>Lachnospiraceae</taxon>
        <taxon>Enterocloster</taxon>
    </lineage>
</organism>
<dbReference type="Proteomes" id="UP001299608">
    <property type="component" value="Unassembled WGS sequence"/>
</dbReference>
<evidence type="ECO:0000313" key="3">
    <source>
        <dbReference type="Proteomes" id="UP001299608"/>
    </source>
</evidence>
<comment type="caution">
    <text evidence="2">The sequence shown here is derived from an EMBL/GenBank/DDBJ whole genome shotgun (WGS) entry which is preliminary data.</text>
</comment>
<dbReference type="GO" id="GO:0003700">
    <property type="term" value="F:DNA-binding transcription factor activity"/>
    <property type="evidence" value="ECO:0007669"/>
    <property type="project" value="InterPro"/>
</dbReference>
<dbReference type="EMBL" id="JAKNGE010000052">
    <property type="protein sequence ID" value="MCG4749123.1"/>
    <property type="molecule type" value="Genomic_DNA"/>
</dbReference>
<dbReference type="GO" id="GO:0005737">
    <property type="term" value="C:cytoplasm"/>
    <property type="evidence" value="ECO:0007669"/>
    <property type="project" value="InterPro"/>
</dbReference>
<feature type="domain" description="Sporulation initiation factor Spo0A C-terminal" evidence="1">
    <location>
        <begin position="12"/>
        <end position="110"/>
    </location>
</feature>
<dbReference type="InterPro" id="IPR016032">
    <property type="entry name" value="Sig_transdc_resp-reg_C-effctor"/>
</dbReference>
<evidence type="ECO:0000313" key="2">
    <source>
        <dbReference type="EMBL" id="MCG4749123.1"/>
    </source>
</evidence>
<gene>
    <name evidence="2" type="ORF">L0N08_27290</name>
</gene>
<evidence type="ECO:0000259" key="1">
    <source>
        <dbReference type="Pfam" id="PF08769"/>
    </source>
</evidence>
<accession>A0AAW5CAV8</accession>
<dbReference type="GO" id="GO:0042173">
    <property type="term" value="P:regulation of sporulation resulting in formation of a cellular spore"/>
    <property type="evidence" value="ECO:0007669"/>
    <property type="project" value="InterPro"/>
</dbReference>
<dbReference type="RefSeq" id="WP_238053932.1">
    <property type="nucleotide sequence ID" value="NZ_JAKNGE010000052.1"/>
</dbReference>
<protein>
    <submittedName>
        <fullName evidence="2">Sporulation initiation factor Spo0A C-terminal domain-containing protein</fullName>
    </submittedName>
</protein>
<sequence>MLQKAIFDSTEIYKLLTQLGADLHYIGSRYTEYALLLMGEDEQCIHSVTKCLYPEIARRYQTSCHAVERNIRTLSQVAWKSEPGLLQKMAGHSLEKRPTSSQFLAILFSYLTNMDPSSRG</sequence>
<dbReference type="SUPFAM" id="SSF46894">
    <property type="entry name" value="C-terminal effector domain of the bipartite response regulators"/>
    <property type="match status" value="1"/>
</dbReference>
<dbReference type="AlphaFoldDB" id="A0AAW5CAV8"/>
<dbReference type="GO" id="GO:0005509">
    <property type="term" value="F:calcium ion binding"/>
    <property type="evidence" value="ECO:0007669"/>
    <property type="project" value="InterPro"/>
</dbReference>
<dbReference type="InterPro" id="IPR036388">
    <property type="entry name" value="WH-like_DNA-bd_sf"/>
</dbReference>
<dbReference type="GO" id="GO:0003677">
    <property type="term" value="F:DNA binding"/>
    <property type="evidence" value="ECO:0007669"/>
    <property type="project" value="InterPro"/>
</dbReference>
<dbReference type="Gene3D" id="1.10.10.10">
    <property type="entry name" value="Winged helix-like DNA-binding domain superfamily/Winged helix DNA-binding domain"/>
    <property type="match status" value="1"/>
</dbReference>
<keyword evidence="2" id="KW-0396">Initiation factor</keyword>
<dbReference type="InterPro" id="IPR014879">
    <property type="entry name" value="Spo0A_C"/>
</dbReference>
<name>A0AAW5CAV8_9FIRM</name>
<dbReference type="Pfam" id="PF08769">
    <property type="entry name" value="Spo0A_C"/>
    <property type="match status" value="1"/>
</dbReference>
<keyword evidence="2" id="KW-0648">Protein biosynthesis</keyword>